<dbReference type="Gramene" id="ONI22122">
    <property type="protein sequence ID" value="ONI22122"/>
    <property type="gene ID" value="PRUPE_2G108600"/>
</dbReference>
<name>A0A251QEE1_PRUPE</name>
<gene>
    <name evidence="4" type="ORF">PRUPE_2G108600</name>
</gene>
<organism evidence="4 5">
    <name type="scientific">Prunus persica</name>
    <name type="common">Peach</name>
    <name type="synonym">Amygdalus persica</name>
    <dbReference type="NCBI Taxonomy" id="3760"/>
    <lineage>
        <taxon>Eukaryota</taxon>
        <taxon>Viridiplantae</taxon>
        <taxon>Streptophyta</taxon>
        <taxon>Embryophyta</taxon>
        <taxon>Tracheophyta</taxon>
        <taxon>Spermatophyta</taxon>
        <taxon>Magnoliopsida</taxon>
        <taxon>eudicotyledons</taxon>
        <taxon>Gunneridae</taxon>
        <taxon>Pentapetalae</taxon>
        <taxon>rosids</taxon>
        <taxon>fabids</taxon>
        <taxon>Rosales</taxon>
        <taxon>Rosaceae</taxon>
        <taxon>Amygdaloideae</taxon>
        <taxon>Amygdaleae</taxon>
        <taxon>Prunus</taxon>
    </lineage>
</organism>
<keyword evidence="2" id="KW-0479">Metal-binding</keyword>
<proteinExistence type="inferred from homology"/>
<dbReference type="PANTHER" id="PTHR24286">
    <property type="entry name" value="CYTOCHROME P450 26"/>
    <property type="match status" value="1"/>
</dbReference>
<dbReference type="SUPFAM" id="SSF48264">
    <property type="entry name" value="Cytochrome P450"/>
    <property type="match status" value="1"/>
</dbReference>
<evidence type="ECO:0008006" key="6">
    <source>
        <dbReference type="Google" id="ProtNLM"/>
    </source>
</evidence>
<keyword evidence="3" id="KW-0408">Iron</keyword>
<dbReference type="InterPro" id="IPR036396">
    <property type="entry name" value="Cyt_P450_sf"/>
</dbReference>
<dbReference type="GO" id="GO:0005506">
    <property type="term" value="F:iron ion binding"/>
    <property type="evidence" value="ECO:0007669"/>
    <property type="project" value="InterPro"/>
</dbReference>
<dbReference type="Proteomes" id="UP000006882">
    <property type="component" value="Chromosome G2"/>
</dbReference>
<dbReference type="AlphaFoldDB" id="A0A251QEE1"/>
<evidence type="ECO:0000313" key="5">
    <source>
        <dbReference type="Proteomes" id="UP000006882"/>
    </source>
</evidence>
<dbReference type="PANTHER" id="PTHR24286:SF356">
    <property type="entry name" value="ENT-KAURENOIC ACID OXIDASE 2"/>
    <property type="match status" value="1"/>
</dbReference>
<dbReference type="PRINTS" id="PR00465">
    <property type="entry name" value="EP450IV"/>
</dbReference>
<reference evidence="4 5" key="1">
    <citation type="journal article" date="2013" name="Nat. Genet.">
        <title>The high-quality draft genome of peach (Prunus persica) identifies unique patterns of genetic diversity, domestication and genome evolution.</title>
        <authorList>
            <consortium name="International Peach Genome Initiative"/>
            <person name="Verde I."/>
            <person name="Abbott A.G."/>
            <person name="Scalabrin S."/>
            <person name="Jung S."/>
            <person name="Shu S."/>
            <person name="Marroni F."/>
            <person name="Zhebentyayeva T."/>
            <person name="Dettori M.T."/>
            <person name="Grimwood J."/>
            <person name="Cattonaro F."/>
            <person name="Zuccolo A."/>
            <person name="Rossini L."/>
            <person name="Jenkins J."/>
            <person name="Vendramin E."/>
            <person name="Meisel L.A."/>
            <person name="Decroocq V."/>
            <person name="Sosinski B."/>
            <person name="Prochnik S."/>
            <person name="Mitros T."/>
            <person name="Policriti A."/>
            <person name="Cipriani G."/>
            <person name="Dondini L."/>
            <person name="Ficklin S."/>
            <person name="Goodstein D.M."/>
            <person name="Xuan P."/>
            <person name="Del Fabbro C."/>
            <person name="Aramini V."/>
            <person name="Copetti D."/>
            <person name="Gonzalez S."/>
            <person name="Horner D.S."/>
            <person name="Falchi R."/>
            <person name="Lucas S."/>
            <person name="Mica E."/>
            <person name="Maldonado J."/>
            <person name="Lazzari B."/>
            <person name="Bielenberg D."/>
            <person name="Pirona R."/>
            <person name="Miculan M."/>
            <person name="Barakat A."/>
            <person name="Testolin R."/>
            <person name="Stella A."/>
            <person name="Tartarini S."/>
            <person name="Tonutti P."/>
            <person name="Arus P."/>
            <person name="Orellana A."/>
            <person name="Wells C."/>
            <person name="Main D."/>
            <person name="Vizzotto G."/>
            <person name="Silva H."/>
            <person name="Salamini F."/>
            <person name="Schmutz J."/>
            <person name="Morgante M."/>
            <person name="Rokhsar D.S."/>
        </authorList>
    </citation>
    <scope>NUCLEOTIDE SEQUENCE [LARGE SCALE GENOMIC DNA]</scope>
    <source>
        <strain evidence="5">cv. Nemared</strain>
    </source>
</reference>
<evidence type="ECO:0000256" key="2">
    <source>
        <dbReference type="ARBA" id="ARBA00022723"/>
    </source>
</evidence>
<dbReference type="InterPro" id="IPR001128">
    <property type="entry name" value="Cyt_P450"/>
</dbReference>
<evidence type="ECO:0000313" key="4">
    <source>
        <dbReference type="EMBL" id="ONI22122.1"/>
    </source>
</evidence>
<dbReference type="GO" id="GO:0020037">
    <property type="term" value="F:heme binding"/>
    <property type="evidence" value="ECO:0007669"/>
    <property type="project" value="InterPro"/>
</dbReference>
<keyword evidence="5" id="KW-1185">Reference proteome</keyword>
<evidence type="ECO:0000256" key="3">
    <source>
        <dbReference type="ARBA" id="ARBA00023004"/>
    </source>
</evidence>
<comment type="similarity">
    <text evidence="1">Belongs to the cytochrome P450 family.</text>
</comment>
<dbReference type="EMBL" id="CM007652">
    <property type="protein sequence ID" value="ONI22122.1"/>
    <property type="molecule type" value="Genomic_DNA"/>
</dbReference>
<protein>
    <recommendedName>
        <fullName evidence="6">Ent-kaurenoic acid oxidase</fullName>
    </recommendedName>
</protein>
<dbReference type="GO" id="GO:0004497">
    <property type="term" value="F:monooxygenase activity"/>
    <property type="evidence" value="ECO:0007669"/>
    <property type="project" value="InterPro"/>
</dbReference>
<accession>A0A251QEE1</accession>
<dbReference type="GO" id="GO:0016705">
    <property type="term" value="F:oxidoreductase activity, acting on paired donors, with incorporation or reduction of molecular oxygen"/>
    <property type="evidence" value="ECO:0007669"/>
    <property type="project" value="InterPro"/>
</dbReference>
<sequence length="339" mass="39108">MFGSPSIIVTTPEASKKVLTDDEAFKPGWPISTEELIGKNSFTSISFEEHKRLRKLTAAPVNGYEALSVYTTYIEERVISSLEKWSKMGEIEFLTQLRKLTFRIIMYIFLSSESEPVMEALEKEYTILNYGVRAMAINLPGFAYHKALKARKNLVSTFQSIVDDRRAQRKAGNYVAKKKDMMDALLDVVDDDGRKLTDAEIIDVLLMYLNAGHESSGHTMMWAAVFLQKHPKFFQKAKAEQEGIVKRRPPTQKGMTFKEYREMEYLSQVIDETLRVVTFSLTVFREAKKDVNINGYSVPKGWKVLVWFRSIHYDSEIYPNPLEFNPDRWDVSSEALLMY</sequence>
<dbReference type="InterPro" id="IPR002403">
    <property type="entry name" value="Cyt_P450_E_grp-IV"/>
</dbReference>
<dbReference type="Gene3D" id="1.10.630.10">
    <property type="entry name" value="Cytochrome P450"/>
    <property type="match status" value="1"/>
</dbReference>
<evidence type="ECO:0000256" key="1">
    <source>
        <dbReference type="ARBA" id="ARBA00010617"/>
    </source>
</evidence>
<dbReference type="Pfam" id="PF00067">
    <property type="entry name" value="p450"/>
    <property type="match status" value="1"/>
</dbReference>